<dbReference type="SUPFAM" id="SSF46894">
    <property type="entry name" value="C-terminal effector domain of the bipartite response regulators"/>
    <property type="match status" value="1"/>
</dbReference>
<proteinExistence type="predicted"/>
<dbReference type="Gene3D" id="1.10.10.10">
    <property type="entry name" value="Winged helix-like DNA-binding domain superfamily/Winged helix DNA-binding domain"/>
    <property type="match status" value="1"/>
</dbReference>
<dbReference type="InterPro" id="IPR000792">
    <property type="entry name" value="Tscrpt_reg_LuxR_C"/>
</dbReference>
<dbReference type="Pfam" id="PF00196">
    <property type="entry name" value="GerE"/>
    <property type="match status" value="1"/>
</dbReference>
<dbReference type="Proteomes" id="UP000194218">
    <property type="component" value="Chromosome"/>
</dbReference>
<dbReference type="GO" id="GO:0003677">
    <property type="term" value="F:DNA binding"/>
    <property type="evidence" value="ECO:0007669"/>
    <property type="project" value="UniProtKB-KW"/>
</dbReference>
<dbReference type="PROSITE" id="PS50043">
    <property type="entry name" value="HTH_LUXR_2"/>
    <property type="match status" value="1"/>
</dbReference>
<keyword evidence="4" id="KW-1185">Reference proteome</keyword>
<organism evidence="3 4">
    <name type="scientific">Streptomyces marincola</name>
    <dbReference type="NCBI Taxonomy" id="2878388"/>
    <lineage>
        <taxon>Bacteria</taxon>
        <taxon>Bacillati</taxon>
        <taxon>Actinomycetota</taxon>
        <taxon>Actinomycetes</taxon>
        <taxon>Kitasatosporales</taxon>
        <taxon>Streptomycetaceae</taxon>
        <taxon>Streptomyces</taxon>
    </lineage>
</organism>
<dbReference type="PANTHER" id="PTHR43214:SF43">
    <property type="entry name" value="TWO-COMPONENT RESPONSE REGULATOR"/>
    <property type="match status" value="1"/>
</dbReference>
<dbReference type="InterPro" id="IPR016032">
    <property type="entry name" value="Sig_transdc_resp-reg_C-effctor"/>
</dbReference>
<dbReference type="CDD" id="cd06170">
    <property type="entry name" value="LuxR_C_like"/>
    <property type="match status" value="1"/>
</dbReference>
<keyword evidence="1" id="KW-0238">DNA-binding</keyword>
<dbReference type="PRINTS" id="PR00038">
    <property type="entry name" value="HTHLUXR"/>
</dbReference>
<sequence length="100" mass="11145">MSMALHSEVLTETPLPTWSSELERVQLLTTREAQTLALLAAGWPNRRIAVRLQVSERTVKAHVACILQKLQVESRLQAGLVALSYRHMYESTMAGDRAAS</sequence>
<dbReference type="InterPro" id="IPR036388">
    <property type="entry name" value="WH-like_DNA-bd_sf"/>
</dbReference>
<evidence type="ECO:0000313" key="4">
    <source>
        <dbReference type="Proteomes" id="UP000194218"/>
    </source>
</evidence>
<accession>A0A1W7D198</accession>
<dbReference type="KEGG" id="smao:CAG99_19795"/>
<evidence type="ECO:0000313" key="3">
    <source>
        <dbReference type="EMBL" id="ARQ70782.1"/>
    </source>
</evidence>
<reference evidence="3 4" key="1">
    <citation type="submission" date="2017-05" db="EMBL/GenBank/DDBJ databases">
        <title>Complete genome sequence of Streptomyces sp. SCSIO 03032 revealed the diverse biosynthetic pathways for its bioactive secondary metabolites.</title>
        <authorList>
            <person name="Ma L."/>
            <person name="Zhu Y."/>
            <person name="Zhang W."/>
            <person name="Zhang G."/>
            <person name="Tian X."/>
            <person name="Zhang S."/>
            <person name="Zhang C."/>
        </authorList>
    </citation>
    <scope>NUCLEOTIDE SEQUENCE [LARGE SCALE GENOMIC DNA]</scope>
    <source>
        <strain evidence="3 4">SCSIO 03032</strain>
    </source>
</reference>
<evidence type="ECO:0000259" key="2">
    <source>
        <dbReference type="PROSITE" id="PS50043"/>
    </source>
</evidence>
<dbReference type="SMART" id="SM00421">
    <property type="entry name" value="HTH_LUXR"/>
    <property type="match status" value="1"/>
</dbReference>
<protein>
    <recommendedName>
        <fullName evidence="2">HTH luxR-type domain-containing protein</fullName>
    </recommendedName>
</protein>
<dbReference type="GO" id="GO:0006355">
    <property type="term" value="P:regulation of DNA-templated transcription"/>
    <property type="evidence" value="ECO:0007669"/>
    <property type="project" value="InterPro"/>
</dbReference>
<dbReference type="OrthoDB" id="4296644at2"/>
<feature type="domain" description="HTH luxR-type" evidence="2">
    <location>
        <begin position="21"/>
        <end position="86"/>
    </location>
</feature>
<dbReference type="PANTHER" id="PTHR43214">
    <property type="entry name" value="TWO-COMPONENT RESPONSE REGULATOR"/>
    <property type="match status" value="1"/>
</dbReference>
<name>A0A1W7D198_9ACTN</name>
<dbReference type="EMBL" id="CP021121">
    <property type="protein sequence ID" value="ARQ70782.1"/>
    <property type="molecule type" value="Genomic_DNA"/>
</dbReference>
<gene>
    <name evidence="3" type="ORF">CAG99_19795</name>
</gene>
<dbReference type="AlphaFoldDB" id="A0A1W7D198"/>
<evidence type="ECO:0000256" key="1">
    <source>
        <dbReference type="ARBA" id="ARBA00023125"/>
    </source>
</evidence>
<dbReference type="InterPro" id="IPR039420">
    <property type="entry name" value="WalR-like"/>
</dbReference>